<evidence type="ECO:0000313" key="1">
    <source>
        <dbReference type="EMBL" id="MCT4369877.1"/>
    </source>
</evidence>
<protein>
    <recommendedName>
        <fullName evidence="4">Response regulatory domain-containing protein</fullName>
    </recommendedName>
</protein>
<dbReference type="Proteomes" id="UP000217448">
    <property type="component" value="Unassembled WGS sequence"/>
</dbReference>
<keyword evidence="3" id="KW-1185">Reference proteome</keyword>
<evidence type="ECO:0000313" key="3">
    <source>
        <dbReference type="Proteomes" id="UP000217448"/>
    </source>
</evidence>
<sequence>MIPDETPDTGPGFLVLLNDPFVAEDVSRSISEHDPTARVVCARTPEAALLLVQSEGHVGVALLQMAPDEVPKSALGQMLSAAGTRIALAGDAAEQQGPACAYEVLQRPFSSAELLLTLSRARAG</sequence>
<dbReference type="RefSeq" id="WP_095881316.1">
    <property type="nucleotide sequence ID" value="NZ_NTHN02000007.1"/>
</dbReference>
<organism evidence="2">
    <name type="scientific">Alloyangia mangrovi</name>
    <dbReference type="NCBI Taxonomy" id="1779329"/>
    <lineage>
        <taxon>Bacteria</taxon>
        <taxon>Pseudomonadati</taxon>
        <taxon>Pseudomonadota</taxon>
        <taxon>Alphaproteobacteria</taxon>
        <taxon>Rhodobacterales</taxon>
        <taxon>Roseobacteraceae</taxon>
        <taxon>Alloyangia</taxon>
    </lineage>
</organism>
<dbReference type="AlphaFoldDB" id="A0A2A3JY96"/>
<reference evidence="1" key="3">
    <citation type="submission" date="2024-05" db="EMBL/GenBank/DDBJ databases">
        <title>Yangia mangrovi SAOS 153D genome.</title>
        <authorList>
            <person name="Verma A."/>
            <person name="Pal Y."/>
            <person name="Sundharam S."/>
            <person name="Bisht B."/>
            <person name="Srinivasan K."/>
        </authorList>
    </citation>
    <scope>NUCLEOTIDE SEQUENCE</scope>
    <source>
        <strain evidence="1">SAOS 153D</strain>
    </source>
</reference>
<evidence type="ECO:0008006" key="4">
    <source>
        <dbReference type="Google" id="ProtNLM"/>
    </source>
</evidence>
<name>A0A2A3JY96_9RHOB</name>
<evidence type="ECO:0000313" key="2">
    <source>
        <dbReference type="EMBL" id="PBD20161.1"/>
    </source>
</evidence>
<reference evidence="2" key="1">
    <citation type="submission" date="2017-09" db="EMBL/GenBank/DDBJ databases">
        <title>Yangia sp. SAOS 153D whole genome sequencing.</title>
        <authorList>
            <person name="Verma A."/>
            <person name="Krishnamurthi S."/>
        </authorList>
    </citation>
    <scope>NUCLEOTIDE SEQUENCE [LARGE SCALE GENOMIC DNA]</scope>
    <source>
        <strain evidence="2">SAOS 153D</strain>
    </source>
</reference>
<comment type="caution">
    <text evidence="2">The sequence shown here is derived from an EMBL/GenBank/DDBJ whole genome shotgun (WGS) entry which is preliminary data.</text>
</comment>
<dbReference type="EMBL" id="NTHN01000068">
    <property type="protein sequence ID" value="PBD20161.1"/>
    <property type="molecule type" value="Genomic_DNA"/>
</dbReference>
<gene>
    <name evidence="1" type="ORF">CLG85_005835</name>
    <name evidence="2" type="ORF">CLG85_05300</name>
</gene>
<accession>A0A2A3JY96</accession>
<dbReference type="EMBL" id="NTHN02000007">
    <property type="protein sequence ID" value="MCT4369877.1"/>
    <property type="molecule type" value="Genomic_DNA"/>
</dbReference>
<proteinExistence type="predicted"/>
<dbReference type="OrthoDB" id="7851458at2"/>
<reference evidence="3" key="2">
    <citation type="submission" date="2023-07" db="EMBL/GenBank/DDBJ databases">
        <title>Yangia mangrovi SAOS 153D genome.</title>
        <authorList>
            <person name="Verma A."/>
            <person name="Pal Y."/>
            <person name="Sundharam S."/>
            <person name="Bisht B."/>
            <person name="Srinivasan K."/>
        </authorList>
    </citation>
    <scope>NUCLEOTIDE SEQUENCE [LARGE SCALE GENOMIC DNA]</scope>
    <source>
        <strain evidence="3">SAOS 153D</strain>
    </source>
</reference>